<name>A0A328ADI8_9CAUL</name>
<accession>A0A328ADI8</accession>
<reference evidence="2" key="1">
    <citation type="submission" date="2018-05" db="EMBL/GenBank/DDBJ databases">
        <authorList>
            <person name="Li X."/>
        </authorList>
    </citation>
    <scope>NUCLEOTIDE SEQUENCE [LARGE SCALE GENOMIC DNA]</scope>
    <source>
        <strain evidence="2">YIM 73061</strain>
    </source>
</reference>
<gene>
    <name evidence="1" type="ORF">DJ018_10995</name>
</gene>
<keyword evidence="2" id="KW-1185">Reference proteome</keyword>
<protein>
    <submittedName>
        <fullName evidence="1">Uncharacterized protein</fullName>
    </submittedName>
</protein>
<evidence type="ECO:0000313" key="1">
    <source>
        <dbReference type="EMBL" id="RAK52711.1"/>
    </source>
</evidence>
<dbReference type="AlphaFoldDB" id="A0A328ADI8"/>
<dbReference type="EMBL" id="QFYR01000002">
    <property type="protein sequence ID" value="RAK52711.1"/>
    <property type="molecule type" value="Genomic_DNA"/>
</dbReference>
<proteinExistence type="predicted"/>
<dbReference type="Proteomes" id="UP000249725">
    <property type="component" value="Unassembled WGS sequence"/>
</dbReference>
<sequence length="65" mass="7122">MGRFWTFPPTGAPPRARWVTAGFIPCRVDGRPVLGIVEVLAREAPCPAPTRRRPGLREQTPAGLD</sequence>
<dbReference type="RefSeq" id="WP_111514996.1">
    <property type="nucleotide sequence ID" value="NZ_QFYR01000002.1"/>
</dbReference>
<evidence type="ECO:0000313" key="2">
    <source>
        <dbReference type="Proteomes" id="UP000249725"/>
    </source>
</evidence>
<organism evidence="1 2">
    <name type="scientific">Phenylobacterium deserti</name>
    <dbReference type="NCBI Taxonomy" id="1914756"/>
    <lineage>
        <taxon>Bacteria</taxon>
        <taxon>Pseudomonadati</taxon>
        <taxon>Pseudomonadota</taxon>
        <taxon>Alphaproteobacteria</taxon>
        <taxon>Caulobacterales</taxon>
        <taxon>Caulobacteraceae</taxon>
        <taxon>Phenylobacterium</taxon>
    </lineage>
</organism>
<comment type="caution">
    <text evidence="1">The sequence shown here is derived from an EMBL/GenBank/DDBJ whole genome shotgun (WGS) entry which is preliminary data.</text>
</comment>